<dbReference type="EMBL" id="JAUTXU010000088">
    <property type="protein sequence ID" value="KAK3709963.1"/>
    <property type="molecule type" value="Genomic_DNA"/>
</dbReference>
<evidence type="ECO:0000313" key="2">
    <source>
        <dbReference type="Proteomes" id="UP001281147"/>
    </source>
</evidence>
<keyword evidence="2" id="KW-1185">Reference proteome</keyword>
<reference evidence="1" key="1">
    <citation type="submission" date="2023-07" db="EMBL/GenBank/DDBJ databases">
        <title>Black Yeasts Isolated from many extreme environments.</title>
        <authorList>
            <person name="Coleine C."/>
            <person name="Stajich J.E."/>
            <person name="Selbmann L."/>
        </authorList>
    </citation>
    <scope>NUCLEOTIDE SEQUENCE</scope>
    <source>
        <strain evidence="1">CCFEE 5714</strain>
    </source>
</reference>
<gene>
    <name evidence="1" type="ORF">LTR37_010582</name>
</gene>
<accession>A0ACC3N676</accession>
<dbReference type="Proteomes" id="UP001281147">
    <property type="component" value="Unassembled WGS sequence"/>
</dbReference>
<comment type="caution">
    <text evidence="1">The sequence shown here is derived from an EMBL/GenBank/DDBJ whole genome shotgun (WGS) entry which is preliminary data.</text>
</comment>
<protein>
    <submittedName>
        <fullName evidence="1">Uncharacterized protein</fullName>
    </submittedName>
</protein>
<organism evidence="1 2">
    <name type="scientific">Vermiconidia calcicola</name>
    <dbReference type="NCBI Taxonomy" id="1690605"/>
    <lineage>
        <taxon>Eukaryota</taxon>
        <taxon>Fungi</taxon>
        <taxon>Dikarya</taxon>
        <taxon>Ascomycota</taxon>
        <taxon>Pezizomycotina</taxon>
        <taxon>Dothideomycetes</taxon>
        <taxon>Dothideomycetidae</taxon>
        <taxon>Mycosphaerellales</taxon>
        <taxon>Extremaceae</taxon>
        <taxon>Vermiconidia</taxon>
    </lineage>
</organism>
<name>A0ACC3N676_9PEZI</name>
<proteinExistence type="predicted"/>
<evidence type="ECO:0000313" key="1">
    <source>
        <dbReference type="EMBL" id="KAK3709963.1"/>
    </source>
</evidence>
<sequence length="384" mass="44345">MTKKQFALDYHKCSLEELQHFLQTRGISVKGAIPKDDQQCIRALETSDCRATFRFQNLPGELRNRIYCEVLVLPQPLPRPGGYPFRRPKFNCHPKILATCSTIRNEAESILYGVNAFDISVSLCLSTHVRSAGLQAHDVDLYPFKGPRNCENGSFGKLRTSHQEWPESLLKVQNLKVHIDFKPQPYGWRQRNPLRLTHTFYSLASFLQRSEALKTLVFIGDTGEGSEVMPASELARLLYPLGRLGSTFNCQHEGFNEYPELRQELQLHADEHKQFYMTRALHRAESVREESEAYKALAEVTSGTATNREHTKLRGRMFKVFDLPFANVNDERELLSWAEDAAPFLDRVYELQVRPSLKKASGFWLKLAKRFEKVHQERLLEFKK</sequence>